<protein>
    <submittedName>
        <fullName evidence="2">NAD(P)-binding protein</fullName>
    </submittedName>
</protein>
<dbReference type="PANTHER" id="PTHR42783:SF3">
    <property type="entry name" value="GLUTAMATE SYNTHASE [NADPH] SMALL CHAIN-RELATED"/>
    <property type="match status" value="1"/>
</dbReference>
<feature type="domain" description="Dihydroprymidine dehydrogenase" evidence="1">
    <location>
        <begin position="7"/>
        <end position="92"/>
    </location>
</feature>
<evidence type="ECO:0000313" key="2">
    <source>
        <dbReference type="EMBL" id="MBF1283547.1"/>
    </source>
</evidence>
<dbReference type="SUPFAM" id="SSF51905">
    <property type="entry name" value="FAD/NAD(P)-binding domain"/>
    <property type="match status" value="1"/>
</dbReference>
<feature type="non-terminal residue" evidence="2">
    <location>
        <position position="150"/>
    </location>
</feature>
<dbReference type="SUPFAM" id="SSF46548">
    <property type="entry name" value="alpha-helical ferredoxin"/>
    <property type="match status" value="1"/>
</dbReference>
<dbReference type="InterPro" id="IPR036188">
    <property type="entry name" value="FAD/NAD-bd_sf"/>
</dbReference>
<dbReference type="Pfam" id="PF14691">
    <property type="entry name" value="Fer4_20"/>
    <property type="match status" value="1"/>
</dbReference>
<name>A0A930GZY8_9FIRM</name>
<evidence type="ECO:0000259" key="1">
    <source>
        <dbReference type="Pfam" id="PF14691"/>
    </source>
</evidence>
<reference evidence="2" key="1">
    <citation type="submission" date="2020-04" db="EMBL/GenBank/DDBJ databases">
        <title>Deep metagenomics examines the oral microbiome during advanced dental caries in children, revealing novel taxa and co-occurrences with host molecules.</title>
        <authorList>
            <person name="Baker J.L."/>
            <person name="Morton J.T."/>
            <person name="Dinis M."/>
            <person name="Alvarez R."/>
            <person name="Tran N.C."/>
            <person name="Knight R."/>
            <person name="Edlund A."/>
        </authorList>
    </citation>
    <scope>NUCLEOTIDE SEQUENCE</scope>
    <source>
        <strain evidence="2">JCVI_24_bin.2</strain>
    </source>
</reference>
<dbReference type="Proteomes" id="UP000709351">
    <property type="component" value="Unassembled WGS sequence"/>
</dbReference>
<accession>A0A930GZY8</accession>
<dbReference type="PRINTS" id="PR00419">
    <property type="entry name" value="ADXRDTASE"/>
</dbReference>
<comment type="caution">
    <text evidence="2">The sequence shown here is derived from an EMBL/GenBank/DDBJ whole genome shotgun (WGS) entry which is preliminary data.</text>
</comment>
<dbReference type="Gene3D" id="1.10.1060.10">
    <property type="entry name" value="Alpha-helical ferredoxin"/>
    <property type="match status" value="1"/>
</dbReference>
<dbReference type="GO" id="GO:0051536">
    <property type="term" value="F:iron-sulfur cluster binding"/>
    <property type="evidence" value="ECO:0007669"/>
    <property type="project" value="InterPro"/>
</dbReference>
<dbReference type="InterPro" id="IPR028261">
    <property type="entry name" value="DPD_II"/>
</dbReference>
<proteinExistence type="predicted"/>
<dbReference type="InterPro" id="IPR009051">
    <property type="entry name" value="Helical_ferredxn"/>
</dbReference>
<evidence type="ECO:0000313" key="3">
    <source>
        <dbReference type="Proteomes" id="UP000709351"/>
    </source>
</evidence>
<dbReference type="AlphaFoldDB" id="A0A930GZY8"/>
<dbReference type="PANTHER" id="PTHR42783">
    <property type="entry name" value="GLUTAMATE SYNTHASE [NADPH] SMALL CHAIN"/>
    <property type="match status" value="1"/>
</dbReference>
<dbReference type="Gene3D" id="3.40.50.720">
    <property type="entry name" value="NAD(P)-binding Rossmann-like Domain"/>
    <property type="match status" value="1"/>
</dbReference>
<dbReference type="Pfam" id="PF13450">
    <property type="entry name" value="NAD_binding_8"/>
    <property type="match status" value="1"/>
</dbReference>
<sequence length="150" mass="16774">MSQNTFLLEEANRCLLCKNPRCSKHCPVNTSIPEVIALYKQGELKKAGEILFENNPLSAICALVCEHEKQCEGNCIRGIKSVPIPFYKMEEEISLKYLEELQFEKGAEDKERIAVIGGGPAGMTIALLLQRKGYKVTIFESRNQIGGVLR</sequence>
<organism evidence="2 3">
    <name type="scientific">Oribacterium parvum</name>
    <dbReference type="NCBI Taxonomy" id="1501329"/>
    <lineage>
        <taxon>Bacteria</taxon>
        <taxon>Bacillati</taxon>
        <taxon>Bacillota</taxon>
        <taxon>Clostridia</taxon>
        <taxon>Lachnospirales</taxon>
        <taxon>Lachnospiraceae</taxon>
        <taxon>Oribacterium</taxon>
    </lineage>
</organism>
<gene>
    <name evidence="2" type="ORF">HXM93_03305</name>
</gene>
<dbReference type="EMBL" id="JABZRD010000163">
    <property type="protein sequence ID" value="MBF1283547.1"/>
    <property type="molecule type" value="Genomic_DNA"/>
</dbReference>